<name>A0A8J2Z9B6_9PROT</name>
<dbReference type="InterPro" id="IPR042100">
    <property type="entry name" value="Bug_dom1"/>
</dbReference>
<comment type="caution">
    <text evidence="2">The sequence shown here is derived from an EMBL/GenBank/DDBJ whole genome shotgun (WGS) entry which is preliminary data.</text>
</comment>
<reference evidence="2 3" key="1">
    <citation type="journal article" date="2014" name="Int. J. Syst. Evol. Microbiol.">
        <title>Complete genome sequence of Corynebacterium casei LMG S-19264T (=DSM 44701T), isolated from a smear-ripened cheese.</title>
        <authorList>
            <consortium name="US DOE Joint Genome Institute (JGI-PGF)"/>
            <person name="Walter F."/>
            <person name="Albersmeier A."/>
            <person name="Kalinowski J."/>
            <person name="Ruckert C."/>
        </authorList>
    </citation>
    <scope>NUCLEOTIDE SEQUENCE [LARGE SCALE GENOMIC DNA]</scope>
    <source>
        <strain evidence="2 3">CGMCC 1.16330</strain>
    </source>
</reference>
<dbReference type="InterPro" id="IPR005064">
    <property type="entry name" value="BUG"/>
</dbReference>
<accession>A0A8J2Z9B6</accession>
<protein>
    <submittedName>
        <fullName evidence="2">MFS transporter</fullName>
    </submittedName>
</protein>
<organism evidence="2 3">
    <name type="scientific">Caldovatus sediminis</name>
    <dbReference type="NCBI Taxonomy" id="2041189"/>
    <lineage>
        <taxon>Bacteria</taxon>
        <taxon>Pseudomonadati</taxon>
        <taxon>Pseudomonadota</taxon>
        <taxon>Alphaproteobacteria</taxon>
        <taxon>Acetobacterales</taxon>
        <taxon>Roseomonadaceae</taxon>
        <taxon>Caldovatus</taxon>
    </lineage>
</organism>
<comment type="similarity">
    <text evidence="1">Belongs to the UPF0065 (bug) family.</text>
</comment>
<dbReference type="EMBL" id="BMKS01000002">
    <property type="protein sequence ID" value="GGG21330.1"/>
    <property type="molecule type" value="Genomic_DNA"/>
</dbReference>
<dbReference type="Gene3D" id="3.40.190.150">
    <property type="entry name" value="Bordetella uptake gene, domain 1"/>
    <property type="match status" value="1"/>
</dbReference>
<evidence type="ECO:0000256" key="1">
    <source>
        <dbReference type="ARBA" id="ARBA00006987"/>
    </source>
</evidence>
<dbReference type="PROSITE" id="PS51318">
    <property type="entry name" value="TAT"/>
    <property type="match status" value="1"/>
</dbReference>
<keyword evidence="3" id="KW-1185">Reference proteome</keyword>
<dbReference type="Proteomes" id="UP000597507">
    <property type="component" value="Unassembled WGS sequence"/>
</dbReference>
<dbReference type="CDD" id="cd07012">
    <property type="entry name" value="PBP2_Bug_TTT"/>
    <property type="match status" value="1"/>
</dbReference>
<proteinExistence type="inferred from homology"/>
<dbReference type="Gene3D" id="3.40.190.10">
    <property type="entry name" value="Periplasmic binding protein-like II"/>
    <property type="match status" value="1"/>
</dbReference>
<dbReference type="PIRSF" id="PIRSF017082">
    <property type="entry name" value="YflP"/>
    <property type="match status" value="1"/>
</dbReference>
<sequence length="333" mass="34928">MTHDKPVGRRTLAALAGGGALAAAGLGPVAARAQQQPGWPTRTITLVAPYPPGGTTDLSARPVAQKLTEILGQTVVVENRPGAGGSIGAAHVARSAPDGYTLLLFPTAILTISPHVMSLPYDPAKDLMPVAMVSVAYGVVAAHPSVPFRDVQGLIAYARANPGRLRFGSAGNGTITQLSGELFADATGIQIEHVPYRGSAPSLTDLLANRVQLLFDSIAIPAIREGRLIALATNAPTRNPLLPDVPTMRELGLERAEAIPWFGIAAPAGLPQPVLARLTSALEQALAAPEVARTMEPMGLTPTFEAGEAFAERVRRERERWGDLVRRIGVRAG</sequence>
<evidence type="ECO:0000313" key="2">
    <source>
        <dbReference type="EMBL" id="GGG21330.1"/>
    </source>
</evidence>
<dbReference type="AlphaFoldDB" id="A0A8J2Z9B6"/>
<dbReference type="SUPFAM" id="SSF53850">
    <property type="entry name" value="Periplasmic binding protein-like II"/>
    <property type="match status" value="1"/>
</dbReference>
<dbReference type="PANTHER" id="PTHR42928:SF5">
    <property type="entry name" value="BLR1237 PROTEIN"/>
    <property type="match status" value="1"/>
</dbReference>
<dbReference type="Pfam" id="PF03401">
    <property type="entry name" value="TctC"/>
    <property type="match status" value="1"/>
</dbReference>
<dbReference type="RefSeq" id="WP_188898506.1">
    <property type="nucleotide sequence ID" value="NZ_BMKS01000002.1"/>
</dbReference>
<gene>
    <name evidence="2" type="ORF">GCM10010964_06880</name>
</gene>
<dbReference type="InterPro" id="IPR006311">
    <property type="entry name" value="TAT_signal"/>
</dbReference>
<evidence type="ECO:0000313" key="3">
    <source>
        <dbReference type="Proteomes" id="UP000597507"/>
    </source>
</evidence>
<dbReference type="PANTHER" id="PTHR42928">
    <property type="entry name" value="TRICARBOXYLATE-BINDING PROTEIN"/>
    <property type="match status" value="1"/>
</dbReference>